<protein>
    <submittedName>
        <fullName evidence="5">Putative cucumisin</fullName>
        <ecNumber evidence="5">3.4.21.25</ecNumber>
    </submittedName>
</protein>
<dbReference type="AlphaFoldDB" id="A0A2P6QRU5"/>
<comment type="caution">
    <text evidence="5">The sequence shown here is derived from an EMBL/GenBank/DDBJ whole genome shotgun (WGS) entry which is preliminary data.</text>
</comment>
<proteinExistence type="inferred from homology"/>
<evidence type="ECO:0000256" key="1">
    <source>
        <dbReference type="ARBA" id="ARBA00004613"/>
    </source>
</evidence>
<dbReference type="Gramene" id="PRQ36877">
    <property type="protein sequence ID" value="PRQ36877"/>
    <property type="gene ID" value="RchiOBHm_Chr4g0396401"/>
</dbReference>
<dbReference type="Gene3D" id="2.60.40.2310">
    <property type="match status" value="1"/>
</dbReference>
<dbReference type="EMBL" id="PDCK01000042">
    <property type="protein sequence ID" value="PRQ36877.1"/>
    <property type="molecule type" value="Genomic_DNA"/>
</dbReference>
<comment type="similarity">
    <text evidence="2">Belongs to the peptidase S8 family.</text>
</comment>
<dbReference type="GO" id="GO:0005576">
    <property type="term" value="C:extracellular region"/>
    <property type="evidence" value="ECO:0007669"/>
    <property type="project" value="UniProtKB-SubCell"/>
</dbReference>
<evidence type="ECO:0000313" key="6">
    <source>
        <dbReference type="Proteomes" id="UP000238479"/>
    </source>
</evidence>
<sequence length="161" mass="17539">MSANTSHNAKFAYGVGLINPSRAPYPSLVYDLDGKDYVYFLCSQGYNGKLLETIARDKSSCSSKSNKETANNLNYPSFSLSIKDPKFVNGVFHRTVTNFGSLNSTYSAKVVAPSGLKISVNPSVLSFTSLRQKKSFVVIVKGSIEKSNIVSASLVWDDDAF</sequence>
<keyword evidence="6" id="KW-1185">Reference proteome</keyword>
<gene>
    <name evidence="5" type="ORF">RchiOBHm_Chr4g0396401</name>
</gene>
<dbReference type="InterPro" id="IPR045051">
    <property type="entry name" value="SBT"/>
</dbReference>
<dbReference type="GO" id="GO:0016787">
    <property type="term" value="F:hydrolase activity"/>
    <property type="evidence" value="ECO:0007669"/>
    <property type="project" value="UniProtKB-KW"/>
</dbReference>
<dbReference type="Pfam" id="PF17766">
    <property type="entry name" value="fn3_6"/>
    <property type="match status" value="1"/>
</dbReference>
<accession>A0A2P6QRU5</accession>
<reference evidence="5 6" key="1">
    <citation type="journal article" date="2018" name="Nat. Genet.">
        <title>The Rosa genome provides new insights in the design of modern roses.</title>
        <authorList>
            <person name="Bendahmane M."/>
        </authorList>
    </citation>
    <scope>NUCLEOTIDE SEQUENCE [LARGE SCALE GENOMIC DNA]</scope>
    <source>
        <strain evidence="6">cv. Old Blush</strain>
    </source>
</reference>
<evidence type="ECO:0000313" key="5">
    <source>
        <dbReference type="EMBL" id="PRQ36877.1"/>
    </source>
</evidence>
<evidence type="ECO:0000259" key="4">
    <source>
        <dbReference type="Pfam" id="PF17766"/>
    </source>
</evidence>
<dbReference type="OMA" id="NSTYSAK"/>
<organism evidence="5 6">
    <name type="scientific">Rosa chinensis</name>
    <name type="common">China rose</name>
    <dbReference type="NCBI Taxonomy" id="74649"/>
    <lineage>
        <taxon>Eukaryota</taxon>
        <taxon>Viridiplantae</taxon>
        <taxon>Streptophyta</taxon>
        <taxon>Embryophyta</taxon>
        <taxon>Tracheophyta</taxon>
        <taxon>Spermatophyta</taxon>
        <taxon>Magnoliopsida</taxon>
        <taxon>eudicotyledons</taxon>
        <taxon>Gunneridae</taxon>
        <taxon>Pentapetalae</taxon>
        <taxon>rosids</taxon>
        <taxon>fabids</taxon>
        <taxon>Rosales</taxon>
        <taxon>Rosaceae</taxon>
        <taxon>Rosoideae</taxon>
        <taxon>Rosoideae incertae sedis</taxon>
        <taxon>Rosa</taxon>
    </lineage>
</organism>
<dbReference type="Proteomes" id="UP000238479">
    <property type="component" value="Chromosome 4"/>
</dbReference>
<dbReference type="PANTHER" id="PTHR10795">
    <property type="entry name" value="PROPROTEIN CONVERTASE SUBTILISIN/KEXIN"/>
    <property type="match status" value="1"/>
</dbReference>
<comment type="subcellular location">
    <subcellularLocation>
        <location evidence="1">Secreted</location>
    </subcellularLocation>
</comment>
<keyword evidence="5" id="KW-0378">Hydrolase</keyword>
<dbReference type="STRING" id="74649.A0A2P6QRU5"/>
<name>A0A2P6QRU5_ROSCH</name>
<dbReference type="EC" id="3.4.21.25" evidence="5"/>
<evidence type="ECO:0000256" key="3">
    <source>
        <dbReference type="ARBA" id="ARBA00022729"/>
    </source>
</evidence>
<keyword evidence="3" id="KW-0732">Signal</keyword>
<dbReference type="InterPro" id="IPR041469">
    <property type="entry name" value="Subtilisin-like_FN3"/>
</dbReference>
<feature type="domain" description="Subtilisin-like protease fibronectin type-III" evidence="4">
    <location>
        <begin position="72"/>
        <end position="159"/>
    </location>
</feature>
<evidence type="ECO:0000256" key="2">
    <source>
        <dbReference type="ARBA" id="ARBA00011073"/>
    </source>
</evidence>